<protein>
    <submittedName>
        <fullName evidence="3">Tetratricopeptide repeat protein</fullName>
    </submittedName>
</protein>
<comment type="caution">
    <text evidence="3">The sequence shown here is derived from an EMBL/GenBank/DDBJ whole genome shotgun (WGS) entry which is preliminary data.</text>
</comment>
<dbReference type="EMBL" id="VFOZ01000001">
    <property type="protein sequence ID" value="TQL96749.1"/>
    <property type="molecule type" value="Genomic_DNA"/>
</dbReference>
<dbReference type="PANTHER" id="PTHR46082">
    <property type="entry name" value="ATP/GTP-BINDING PROTEIN-RELATED"/>
    <property type="match status" value="1"/>
</dbReference>
<dbReference type="SUPFAM" id="SSF48452">
    <property type="entry name" value="TPR-like"/>
    <property type="match status" value="2"/>
</dbReference>
<dbReference type="InterPro" id="IPR027417">
    <property type="entry name" value="P-loop_NTPase"/>
</dbReference>
<sequence length="834" mass="91735">MNFTGREDLLAKLRQSIAGDVTAVVPPKPPEPQASKTSQAPHAFQGQGGVGKTQAAAEYAHRYRGDYDLIWWIPSDQTILVRSTLASLAPHLGLPPATATGIEDAASAVINKLRLGDPYDKWLLIFDNADQPEDLSEFIPHGPGHVLITSRNNRWIGVVDTVQIDVFSRQESTEFLDKRVPGTMSPADADDLADALGDLPLALEQAGALQAETGMTVEEYLRLLREQTSQLLAQGKPSEYPVSMTAAWGLSVTKLSEKFPEAIALLHCCAFFGPEPIPRAVFGQPAPGLSEEMTSLIGDPIRLSRTIGELGRYALAKINTQGRTIQVHRLIQALLKDGLSSKEQLRMRDDVHVLLLGATPEGPDDTTHWTRYSELLAHIEPSEVAKSQDRDIRRLALGFVRYLYVSGDYRSAERFIGIFEDQWKAQSGELDPDVLEARRNRGIIIRELGRYAEAYKLNQELLAQMRQVESPEPAYRAELLELVNSIGADLRATGDFVAAREHDEDSFRRHEDEFGAHDARTLRAMNNLAVDLGLVSDYVAARDLHEKCYRNMWPGGGGVGKANILSSWSGLARAVRLCGDYRESCDVGEDAYSFGVDELGAEHPWTLRTAKDLAIALRRFGKHEESLQIAEDVHGRYIRMFGLEHPDSLASAMCLANIRRSMGDGGKALDLAAEALDLYEKVYGGDHPYYHGCACNLALLLRVTGEASRARGLNETALAGLEARLGRDHLYSLTVATNLASDLAALGDLESARRLGQGTLRRLRKLLGDEHPMALACAANLSADMRADGEEEEGTRLFESTLDSYARVLSLNHPDAVVALDGRHLDFDFDPPPI</sequence>
<dbReference type="InterPro" id="IPR011990">
    <property type="entry name" value="TPR-like_helical_dom_sf"/>
</dbReference>
<dbReference type="Gene3D" id="3.40.50.300">
    <property type="entry name" value="P-loop containing nucleotide triphosphate hydrolases"/>
    <property type="match status" value="1"/>
</dbReference>
<dbReference type="Proteomes" id="UP000316096">
    <property type="component" value="Unassembled WGS sequence"/>
</dbReference>
<dbReference type="Gene3D" id="1.25.40.10">
    <property type="entry name" value="Tetratricopeptide repeat domain"/>
    <property type="match status" value="2"/>
</dbReference>
<dbReference type="Pfam" id="PF13424">
    <property type="entry name" value="TPR_12"/>
    <property type="match status" value="4"/>
</dbReference>
<dbReference type="OrthoDB" id="580767at2"/>
<dbReference type="AlphaFoldDB" id="A0A543CI14"/>
<organism evidence="3 4">
    <name type="scientific">Actinoallomurus bryophytorum</name>
    <dbReference type="NCBI Taxonomy" id="1490222"/>
    <lineage>
        <taxon>Bacteria</taxon>
        <taxon>Bacillati</taxon>
        <taxon>Actinomycetota</taxon>
        <taxon>Actinomycetes</taxon>
        <taxon>Streptosporangiales</taxon>
        <taxon>Thermomonosporaceae</taxon>
        <taxon>Actinoallomurus</taxon>
    </lineage>
</organism>
<reference evidence="3 4" key="1">
    <citation type="submission" date="2019-06" db="EMBL/GenBank/DDBJ databases">
        <title>Sequencing the genomes of 1000 actinobacteria strains.</title>
        <authorList>
            <person name="Klenk H.-P."/>
        </authorList>
    </citation>
    <scope>NUCLEOTIDE SEQUENCE [LARGE SCALE GENOMIC DNA]</scope>
    <source>
        <strain evidence="3 4">DSM 102200</strain>
    </source>
</reference>
<feature type="domain" description="DUF7779" evidence="2">
    <location>
        <begin position="260"/>
        <end position="343"/>
    </location>
</feature>
<keyword evidence="4" id="KW-1185">Reference proteome</keyword>
<dbReference type="PANTHER" id="PTHR46082:SF6">
    <property type="entry name" value="AAA+ ATPASE DOMAIN-CONTAINING PROTEIN-RELATED"/>
    <property type="match status" value="1"/>
</dbReference>
<gene>
    <name evidence="3" type="ORF">FB559_2301</name>
</gene>
<proteinExistence type="predicted"/>
<evidence type="ECO:0000259" key="2">
    <source>
        <dbReference type="Pfam" id="PF25000"/>
    </source>
</evidence>
<name>A0A543CI14_9ACTN</name>
<dbReference type="InterPro" id="IPR056681">
    <property type="entry name" value="DUF7779"/>
</dbReference>
<dbReference type="SUPFAM" id="SSF52540">
    <property type="entry name" value="P-loop containing nucleoside triphosphate hydrolases"/>
    <property type="match status" value="1"/>
</dbReference>
<evidence type="ECO:0000313" key="3">
    <source>
        <dbReference type="EMBL" id="TQL96749.1"/>
    </source>
</evidence>
<accession>A0A543CI14</accession>
<evidence type="ECO:0000313" key="4">
    <source>
        <dbReference type="Proteomes" id="UP000316096"/>
    </source>
</evidence>
<dbReference type="NCBIfam" id="NF040586">
    <property type="entry name" value="FxSxx_TPR"/>
    <property type="match status" value="1"/>
</dbReference>
<feature type="region of interest" description="Disordered" evidence="1">
    <location>
        <begin position="22"/>
        <end position="51"/>
    </location>
</feature>
<dbReference type="Pfam" id="PF25000">
    <property type="entry name" value="DUF7779"/>
    <property type="match status" value="1"/>
</dbReference>
<evidence type="ECO:0000256" key="1">
    <source>
        <dbReference type="SAM" id="MobiDB-lite"/>
    </source>
</evidence>
<dbReference type="InterPro" id="IPR053137">
    <property type="entry name" value="NLR-like"/>
</dbReference>